<evidence type="ECO:0000313" key="1">
    <source>
        <dbReference type="EMBL" id="SFJ28890.1"/>
    </source>
</evidence>
<dbReference type="AlphaFoldDB" id="A0A1I3Q5E2"/>
<sequence length="66" mass="7310">MAMPRALDARTIAYRLRMHEALVPVGTVAYPTHCTLAKNCSGPLLFLSVSYSNPLNNRSLSRFTTL</sequence>
<keyword evidence="2" id="KW-1185">Reference proteome</keyword>
<evidence type="ECO:0000313" key="2">
    <source>
        <dbReference type="Proteomes" id="UP000199548"/>
    </source>
</evidence>
<gene>
    <name evidence="1" type="ORF">SAMN05192543_106213</name>
</gene>
<protein>
    <submittedName>
        <fullName evidence="1">Uncharacterized protein</fullName>
    </submittedName>
</protein>
<reference evidence="1 2" key="1">
    <citation type="submission" date="2016-10" db="EMBL/GenBank/DDBJ databases">
        <authorList>
            <person name="de Groot N.N."/>
        </authorList>
    </citation>
    <scope>NUCLEOTIDE SEQUENCE [LARGE SCALE GENOMIC DNA]</scope>
    <source>
        <strain evidence="1 2">LMG 23650</strain>
    </source>
</reference>
<proteinExistence type="predicted"/>
<dbReference type="Proteomes" id="UP000199548">
    <property type="component" value="Unassembled WGS sequence"/>
</dbReference>
<organism evidence="1 2">
    <name type="scientific">Paraburkholderia megapolitana</name>
    <dbReference type="NCBI Taxonomy" id="420953"/>
    <lineage>
        <taxon>Bacteria</taxon>
        <taxon>Pseudomonadati</taxon>
        <taxon>Pseudomonadota</taxon>
        <taxon>Betaproteobacteria</taxon>
        <taxon>Burkholderiales</taxon>
        <taxon>Burkholderiaceae</taxon>
        <taxon>Paraburkholderia</taxon>
    </lineage>
</organism>
<accession>A0A1I3Q5E2</accession>
<dbReference type="EMBL" id="FOQU01000006">
    <property type="protein sequence ID" value="SFJ28890.1"/>
    <property type="molecule type" value="Genomic_DNA"/>
</dbReference>
<name>A0A1I3Q5E2_9BURK</name>